<protein>
    <submittedName>
        <fullName evidence="9">Putative ABC transport system permease protein</fullName>
    </submittedName>
</protein>
<dbReference type="InterPro" id="IPR003838">
    <property type="entry name" value="ABC3_permease_C"/>
</dbReference>
<evidence type="ECO:0000259" key="8">
    <source>
        <dbReference type="Pfam" id="PF12704"/>
    </source>
</evidence>
<keyword evidence="3 6" id="KW-0812">Transmembrane</keyword>
<feature type="transmembrane region" description="Helical" evidence="6">
    <location>
        <begin position="406"/>
        <end position="425"/>
    </location>
</feature>
<dbReference type="Pfam" id="PF02687">
    <property type="entry name" value="FtsX"/>
    <property type="match status" value="2"/>
</dbReference>
<evidence type="ECO:0000256" key="3">
    <source>
        <dbReference type="ARBA" id="ARBA00022692"/>
    </source>
</evidence>
<feature type="transmembrane region" description="Helical" evidence="6">
    <location>
        <begin position="770"/>
        <end position="796"/>
    </location>
</feature>
<feature type="transmembrane region" description="Helical" evidence="6">
    <location>
        <begin position="437"/>
        <end position="457"/>
    </location>
</feature>
<feature type="transmembrane region" description="Helical" evidence="6">
    <location>
        <begin position="340"/>
        <end position="362"/>
    </location>
</feature>
<evidence type="ECO:0000256" key="6">
    <source>
        <dbReference type="SAM" id="Phobius"/>
    </source>
</evidence>
<evidence type="ECO:0000256" key="2">
    <source>
        <dbReference type="ARBA" id="ARBA00022475"/>
    </source>
</evidence>
<dbReference type="PANTHER" id="PTHR30572:SF18">
    <property type="entry name" value="ABC-TYPE MACROLIDE FAMILY EXPORT SYSTEM PERMEASE COMPONENT 2"/>
    <property type="match status" value="1"/>
</dbReference>
<accession>A0A1G9FC62</accession>
<feature type="domain" description="MacB-like periplasmic core" evidence="8">
    <location>
        <begin position="447"/>
        <end position="645"/>
    </location>
</feature>
<feature type="domain" description="ABC3 transporter permease C-terminal" evidence="7">
    <location>
        <begin position="696"/>
        <end position="808"/>
    </location>
</feature>
<dbReference type="OrthoDB" id="5933722at2"/>
<dbReference type="RefSeq" id="WP_089681721.1">
    <property type="nucleotide sequence ID" value="NZ_FNFO01000003.1"/>
</dbReference>
<keyword evidence="5 6" id="KW-0472">Membrane</keyword>
<dbReference type="AlphaFoldDB" id="A0A1G9FC62"/>
<dbReference type="EMBL" id="FNFO01000003">
    <property type="protein sequence ID" value="SDK85984.1"/>
    <property type="molecule type" value="Genomic_DNA"/>
</dbReference>
<name>A0A1G9FC62_9BACT</name>
<dbReference type="InterPro" id="IPR050250">
    <property type="entry name" value="Macrolide_Exporter_MacB"/>
</dbReference>
<evidence type="ECO:0000313" key="9">
    <source>
        <dbReference type="EMBL" id="SDK85984.1"/>
    </source>
</evidence>
<reference evidence="9 10" key="1">
    <citation type="submission" date="2016-10" db="EMBL/GenBank/DDBJ databases">
        <authorList>
            <person name="de Groot N.N."/>
        </authorList>
    </citation>
    <scope>NUCLEOTIDE SEQUENCE [LARGE SCALE GENOMIC DNA]</scope>
    <source>
        <strain evidence="9 10">DSM 25186</strain>
    </source>
</reference>
<feature type="domain" description="MacB-like periplasmic core" evidence="8">
    <location>
        <begin position="20"/>
        <end position="245"/>
    </location>
</feature>
<feature type="transmembrane region" description="Helical" evidence="6">
    <location>
        <begin position="374"/>
        <end position="399"/>
    </location>
</feature>
<dbReference type="PROSITE" id="PS51257">
    <property type="entry name" value="PROKAR_LIPOPROTEIN"/>
    <property type="match status" value="1"/>
</dbReference>
<feature type="transmembrane region" description="Helical" evidence="6">
    <location>
        <begin position="744"/>
        <end position="763"/>
    </location>
</feature>
<feature type="transmembrane region" description="Helical" evidence="6">
    <location>
        <begin position="21"/>
        <end position="41"/>
    </location>
</feature>
<dbReference type="InterPro" id="IPR025857">
    <property type="entry name" value="MacB_PCD"/>
</dbReference>
<feature type="transmembrane region" description="Helical" evidence="6">
    <location>
        <begin position="289"/>
        <end position="311"/>
    </location>
</feature>
<evidence type="ECO:0000256" key="1">
    <source>
        <dbReference type="ARBA" id="ARBA00004651"/>
    </source>
</evidence>
<comment type="subcellular location">
    <subcellularLocation>
        <location evidence="1">Cell membrane</location>
        <topology evidence="1">Multi-pass membrane protein</topology>
    </subcellularLocation>
</comment>
<dbReference type="GO" id="GO:0005886">
    <property type="term" value="C:plasma membrane"/>
    <property type="evidence" value="ECO:0007669"/>
    <property type="project" value="UniProtKB-SubCell"/>
</dbReference>
<evidence type="ECO:0000256" key="4">
    <source>
        <dbReference type="ARBA" id="ARBA00022989"/>
    </source>
</evidence>
<dbReference type="PANTHER" id="PTHR30572">
    <property type="entry name" value="MEMBRANE COMPONENT OF TRANSPORTER-RELATED"/>
    <property type="match status" value="1"/>
</dbReference>
<dbReference type="Pfam" id="PF12704">
    <property type="entry name" value="MacB_PCD"/>
    <property type="match status" value="2"/>
</dbReference>
<keyword evidence="2" id="KW-1003">Cell membrane</keyword>
<keyword evidence="4 6" id="KW-1133">Transmembrane helix</keyword>
<proteinExistence type="predicted"/>
<evidence type="ECO:0000259" key="7">
    <source>
        <dbReference type="Pfam" id="PF02687"/>
    </source>
</evidence>
<evidence type="ECO:0000313" key="10">
    <source>
        <dbReference type="Proteomes" id="UP000198510"/>
    </source>
</evidence>
<sequence length="815" mass="90137">MARNYLLIAWRNLKKNKVFSLINVLGLAVGIAACLLILQYVSFEWSFDRFYPNAERIYRVVNDRYQQGELVQHGTITYSPVGPALAEELDAVEAYTRLFPLGEGVVRRNEALQTVPEILMVDEHFLPFFSYSLLAGDPATALVEPNTCVLTETWAATLFGKAQTPDQLLNQLLVLENEEEPLRITGIMPDLPENAHLPFDLLISFSSNPAFSAEGTNAWRWSDFYQYVRLKPGTEPGSLQAPLEAFSERHFHGDEVSGSVEKFYLQPLLQAHLHSDFEYEIGVVGNGTMVWGLLVIALLILVIAWVNYVNLTTARSLERAREVGIRKVIGAQRQQLIGQFLAEALLTNLLAFCLAVTLVQALQSPFNQLLDRALSLGLLLGGGYGGLVTPFVLLATLVVGSVASGFYPAFVLSATAPVLVLKGRFTASARGSFLQKALVVGQFAASVLLIAGSCTVYQQMQYMQRQELGLRLDQVLVIPGPRFEAFDSTFIDRVNHFKDALRRQPSILAAASSQRAPGDRMARTFNARVAGADESVKFTLSNMGIDHDYQELYGVKQMAGRSFQASDYHPDFNQLHVAQLNRAAVRLLGFASPQAALGQKIVVFDKEWDVVGVVDDFHQQSLHHPIEPLVLFPMLSTGSPISIKVQAQGLPQTLASIEALHAEFFPGNPFDYTFLDESFARQYRNDRVFGQVFQLFTGLAIFVACLGLFGLVSVTLVQRTKEIGVRKVLGASLGQLVLLLSQDFVRLILLANLLALPLAYFLIRRWLQEYAFHVGINGWLFGLPLLFILLIAGLAISGQTLRAASANPVDSLRSE</sequence>
<dbReference type="STRING" id="1075417.SAMN05421823_103736"/>
<evidence type="ECO:0000256" key="5">
    <source>
        <dbReference type="ARBA" id="ARBA00023136"/>
    </source>
</evidence>
<gene>
    <name evidence="9" type="ORF">SAMN05421823_103736</name>
</gene>
<keyword evidence="10" id="KW-1185">Reference proteome</keyword>
<feature type="domain" description="ABC3 transporter permease C-terminal" evidence="7">
    <location>
        <begin position="295"/>
        <end position="405"/>
    </location>
</feature>
<dbReference type="GO" id="GO:0022857">
    <property type="term" value="F:transmembrane transporter activity"/>
    <property type="evidence" value="ECO:0007669"/>
    <property type="project" value="TreeGrafter"/>
</dbReference>
<feature type="transmembrane region" description="Helical" evidence="6">
    <location>
        <begin position="692"/>
        <end position="717"/>
    </location>
</feature>
<dbReference type="Proteomes" id="UP000198510">
    <property type="component" value="Unassembled WGS sequence"/>
</dbReference>
<organism evidence="9 10">
    <name type="scientific">Catalinimonas alkaloidigena</name>
    <dbReference type="NCBI Taxonomy" id="1075417"/>
    <lineage>
        <taxon>Bacteria</taxon>
        <taxon>Pseudomonadati</taxon>
        <taxon>Bacteroidota</taxon>
        <taxon>Cytophagia</taxon>
        <taxon>Cytophagales</taxon>
        <taxon>Catalimonadaceae</taxon>
        <taxon>Catalinimonas</taxon>
    </lineage>
</organism>